<accession>A0A2H3CT91</accession>
<dbReference type="AlphaFoldDB" id="A0A2H3CT91"/>
<dbReference type="Proteomes" id="UP000217790">
    <property type="component" value="Unassembled WGS sequence"/>
</dbReference>
<dbReference type="EMBL" id="KZ293685">
    <property type="protein sequence ID" value="PBK86251.1"/>
    <property type="molecule type" value="Genomic_DNA"/>
</dbReference>
<protein>
    <submittedName>
        <fullName evidence="1">Uncharacterized protein</fullName>
    </submittedName>
</protein>
<name>A0A2H3CT91_ARMGA</name>
<dbReference type="InParanoid" id="A0A2H3CT91"/>
<gene>
    <name evidence="1" type="ORF">ARMGADRAFT_539295</name>
</gene>
<dbReference type="OrthoDB" id="10521691at2759"/>
<proteinExistence type="predicted"/>
<reference evidence="2" key="1">
    <citation type="journal article" date="2017" name="Nat. Ecol. Evol.">
        <title>Genome expansion and lineage-specific genetic innovations in the forest pathogenic fungi Armillaria.</title>
        <authorList>
            <person name="Sipos G."/>
            <person name="Prasanna A.N."/>
            <person name="Walter M.C."/>
            <person name="O'Connor E."/>
            <person name="Balint B."/>
            <person name="Krizsan K."/>
            <person name="Kiss B."/>
            <person name="Hess J."/>
            <person name="Varga T."/>
            <person name="Slot J."/>
            <person name="Riley R."/>
            <person name="Boka B."/>
            <person name="Rigling D."/>
            <person name="Barry K."/>
            <person name="Lee J."/>
            <person name="Mihaltcheva S."/>
            <person name="LaButti K."/>
            <person name="Lipzen A."/>
            <person name="Waldron R."/>
            <person name="Moloney N.M."/>
            <person name="Sperisen C."/>
            <person name="Kredics L."/>
            <person name="Vagvoelgyi C."/>
            <person name="Patrignani A."/>
            <person name="Fitzpatrick D."/>
            <person name="Nagy I."/>
            <person name="Doyle S."/>
            <person name="Anderson J.B."/>
            <person name="Grigoriev I.V."/>
            <person name="Gueldener U."/>
            <person name="Muensterkoetter M."/>
            <person name="Nagy L.G."/>
        </authorList>
    </citation>
    <scope>NUCLEOTIDE SEQUENCE [LARGE SCALE GENOMIC DNA]</scope>
    <source>
        <strain evidence="2">Ar21-2</strain>
    </source>
</reference>
<keyword evidence="2" id="KW-1185">Reference proteome</keyword>
<evidence type="ECO:0000313" key="1">
    <source>
        <dbReference type="EMBL" id="PBK86251.1"/>
    </source>
</evidence>
<evidence type="ECO:0000313" key="2">
    <source>
        <dbReference type="Proteomes" id="UP000217790"/>
    </source>
</evidence>
<organism evidence="1 2">
    <name type="scientific">Armillaria gallica</name>
    <name type="common">Bulbous honey fungus</name>
    <name type="synonym">Armillaria bulbosa</name>
    <dbReference type="NCBI Taxonomy" id="47427"/>
    <lineage>
        <taxon>Eukaryota</taxon>
        <taxon>Fungi</taxon>
        <taxon>Dikarya</taxon>
        <taxon>Basidiomycota</taxon>
        <taxon>Agaricomycotina</taxon>
        <taxon>Agaricomycetes</taxon>
        <taxon>Agaricomycetidae</taxon>
        <taxon>Agaricales</taxon>
        <taxon>Marasmiineae</taxon>
        <taxon>Physalacriaceae</taxon>
        <taxon>Armillaria</taxon>
    </lineage>
</organism>
<sequence length="196" mass="21881">MSQDRKRHQERVTKFSLEKWEGYRKETFLLCGSRLSSSTLLHCWLVSRAGRPLHIAEFAQTIPGMAVSSQMDSGNPAETDPPSVIIFETTKSESRPVPSLDGPVGVTRTNGSLGSRKHFVNFGANTCHVIRLLHNQFRSFSWVRHTHTSSLHPRKSLEPLAPLFCCNPGLHSKYISTFVKAGSGNKRRGGRVACHE</sequence>